<proteinExistence type="inferred from homology"/>
<keyword evidence="4 7" id="KW-0812">Transmembrane</keyword>
<organism evidence="11 12">
    <name type="scientific">Pleionea mediterranea</name>
    <dbReference type="NCBI Taxonomy" id="523701"/>
    <lineage>
        <taxon>Bacteria</taxon>
        <taxon>Pseudomonadati</taxon>
        <taxon>Pseudomonadota</taxon>
        <taxon>Gammaproteobacteria</taxon>
        <taxon>Oceanospirillales</taxon>
        <taxon>Pleioneaceae</taxon>
        <taxon>Pleionea</taxon>
    </lineage>
</organism>
<evidence type="ECO:0000313" key="11">
    <source>
        <dbReference type="EMBL" id="PWK53303.1"/>
    </source>
</evidence>
<dbReference type="GO" id="GO:0044718">
    <property type="term" value="P:siderophore transmembrane transport"/>
    <property type="evidence" value="ECO:0007669"/>
    <property type="project" value="TreeGrafter"/>
</dbReference>
<dbReference type="InterPro" id="IPR037066">
    <property type="entry name" value="Plug_dom_sf"/>
</dbReference>
<dbReference type="InterPro" id="IPR013784">
    <property type="entry name" value="Carb-bd-like_fold"/>
</dbReference>
<reference evidence="11 12" key="1">
    <citation type="submission" date="2018-05" db="EMBL/GenBank/DDBJ databases">
        <title>Genomic Encyclopedia of Type Strains, Phase IV (KMG-IV): sequencing the most valuable type-strain genomes for metagenomic binning, comparative biology and taxonomic classification.</title>
        <authorList>
            <person name="Goeker M."/>
        </authorList>
    </citation>
    <scope>NUCLEOTIDE SEQUENCE [LARGE SCALE GENOMIC DNA]</scope>
    <source>
        <strain evidence="11 12">DSM 25350</strain>
    </source>
</reference>
<dbReference type="SUPFAM" id="SSF49452">
    <property type="entry name" value="Starch-binding domain-like"/>
    <property type="match status" value="1"/>
</dbReference>
<evidence type="ECO:0000259" key="10">
    <source>
        <dbReference type="Pfam" id="PF25183"/>
    </source>
</evidence>
<keyword evidence="6 7" id="KW-0998">Cell outer membrane</keyword>
<keyword evidence="3 7" id="KW-1134">Transmembrane beta strand</keyword>
<accession>A0A316FY12</accession>
<evidence type="ECO:0000313" key="12">
    <source>
        <dbReference type="Proteomes" id="UP000245790"/>
    </source>
</evidence>
<sequence length="982" mass="107679">MNTFNKSFRRTLTAAAIATAMGLGSAGIHAASNTAGAISGEVKSSAEQPISGVTITIKNVDTGIVRTLETDTGGNFQLPRLPIGNYEISAAKSGFQLYSQESVKVTIGQKTSLNITLAATGETVTILGGAVSPVDTTSAETALVMSEEDIDRLPVARNATAIALLAPGTTRGDAAFGNLASFGGSSVGENAYYINGMNLTNFRNGLGGSTVPFEFYQEFQVKTGGYSAEFGRSTGGVINGVTKSGSNDFEAGFNIIHSPNKGREQAPNVVYSVPNAVLDGSGNPVIETDTQSFIINDQDEYEETSINLHASGALIENQLFYYVLYNPRFSQQDYVYSRGSRYDQSNNDDAFWGAKLDWNINSNHLIELTAFSDENENSTLTYNYDLATRSGTGFVGETTTKTGGSNTILKYTGHVTSDLTISAMWGESEYDRTAQSPLDGNPAIYDSRGGGLTALGDWVNLVAGAGFDTREATRLDFDYFMGDHEMRFGIDREVNTAEDSSFYSGHIYYRYFDDTRSNTGESVRVRVFEGGGEFETISSAYYFEDTWTVNDRLTLRLGIRNESFDNKNANAQSFIKIDNQWAPRIGAAYDLNGDGEQKLFANFGRYHLPIAANTNIRLAGAELFTQDFYQLDGLNPDDTPQFDPANVIDQQVFGDGTVPDTRAVKDANIGPMYQDEIILGYERSLGDDWSMSMRAIHRDLKATIEDVAIDAAVLQWAAQNGLTQTVDGEAPADVWTGFHQYVLTNPGQDMRVWLPEFEQFAELSADVLNYPESERRYNAFNLVFDKKWDGLWAVNASYTWSQSYGNNEGYVRSDNGQDDAGLTTLFDQPGLLDGAFGYLPNDRRHSLKVFGAYQVTDAVRLSMNYLYESGRPVNAFGVHPTDEFAAAYGAESFYQDGELVKRGSRGRTAAISQFDFGVNFDTEVMGYPLTLKADVFNLFNANNVREVVETAEQESGVADPTYMLPTSFQTPRYLRVSASMTF</sequence>
<evidence type="ECO:0000256" key="2">
    <source>
        <dbReference type="ARBA" id="ARBA00022448"/>
    </source>
</evidence>
<feature type="domain" description="TonB-dependent receptor plug" evidence="9">
    <location>
        <begin position="140"/>
        <end position="237"/>
    </location>
</feature>
<dbReference type="Proteomes" id="UP000245790">
    <property type="component" value="Unassembled WGS sequence"/>
</dbReference>
<dbReference type="GO" id="GO:0030246">
    <property type="term" value="F:carbohydrate binding"/>
    <property type="evidence" value="ECO:0007669"/>
    <property type="project" value="InterPro"/>
</dbReference>
<dbReference type="GO" id="GO:0009279">
    <property type="term" value="C:cell outer membrane"/>
    <property type="evidence" value="ECO:0007669"/>
    <property type="project" value="UniProtKB-SubCell"/>
</dbReference>
<evidence type="ECO:0000256" key="1">
    <source>
        <dbReference type="ARBA" id="ARBA00004571"/>
    </source>
</evidence>
<dbReference type="SUPFAM" id="SSF56935">
    <property type="entry name" value="Porins"/>
    <property type="match status" value="1"/>
</dbReference>
<dbReference type="InterPro" id="IPR012910">
    <property type="entry name" value="Plug_dom"/>
</dbReference>
<keyword evidence="2 7" id="KW-0813">Transport</keyword>
<feature type="signal peptide" evidence="8">
    <location>
        <begin position="1"/>
        <end position="30"/>
    </location>
</feature>
<evidence type="ECO:0000256" key="6">
    <source>
        <dbReference type="ARBA" id="ARBA00023237"/>
    </source>
</evidence>
<comment type="similarity">
    <text evidence="7">Belongs to the TonB-dependent receptor family.</text>
</comment>
<evidence type="ECO:0000256" key="3">
    <source>
        <dbReference type="ARBA" id="ARBA00022452"/>
    </source>
</evidence>
<feature type="domain" description="TonB-dependent transporter Oar-like beta-barrel" evidence="10">
    <location>
        <begin position="578"/>
        <end position="855"/>
    </location>
</feature>
<dbReference type="Gene3D" id="2.40.170.20">
    <property type="entry name" value="TonB-dependent receptor, beta-barrel domain"/>
    <property type="match status" value="1"/>
</dbReference>
<dbReference type="Pfam" id="PF25183">
    <property type="entry name" value="OMP_b-brl_4"/>
    <property type="match status" value="2"/>
</dbReference>
<feature type="domain" description="TonB-dependent transporter Oar-like beta-barrel" evidence="10">
    <location>
        <begin position="298"/>
        <end position="566"/>
    </location>
</feature>
<dbReference type="InterPro" id="IPR057601">
    <property type="entry name" value="Oar-like_b-barrel"/>
</dbReference>
<dbReference type="Gene3D" id="2.60.40.1120">
    <property type="entry name" value="Carboxypeptidase-like, regulatory domain"/>
    <property type="match status" value="1"/>
</dbReference>
<dbReference type="PANTHER" id="PTHR30069:SF46">
    <property type="entry name" value="OAR PROTEIN"/>
    <property type="match status" value="1"/>
</dbReference>
<name>A0A316FY12_9GAMM</name>
<feature type="chain" id="PRO_5016339934" evidence="8">
    <location>
        <begin position="31"/>
        <end position="982"/>
    </location>
</feature>
<dbReference type="OrthoDB" id="9768147at2"/>
<evidence type="ECO:0000256" key="7">
    <source>
        <dbReference type="PROSITE-ProRule" id="PRU01360"/>
    </source>
</evidence>
<gene>
    <name evidence="11" type="ORF">C8D97_103130</name>
</gene>
<comment type="caution">
    <text evidence="11">The sequence shown here is derived from an EMBL/GenBank/DDBJ whole genome shotgun (WGS) entry which is preliminary data.</text>
</comment>
<dbReference type="RefSeq" id="WP_146196075.1">
    <property type="nucleotide sequence ID" value="NZ_QGGU01000003.1"/>
</dbReference>
<dbReference type="InterPro" id="IPR036942">
    <property type="entry name" value="Beta-barrel_TonB_sf"/>
</dbReference>
<dbReference type="EMBL" id="QGGU01000003">
    <property type="protein sequence ID" value="PWK53303.1"/>
    <property type="molecule type" value="Genomic_DNA"/>
</dbReference>
<keyword evidence="12" id="KW-1185">Reference proteome</keyword>
<dbReference type="Pfam" id="PF13620">
    <property type="entry name" value="CarboxypepD_reg"/>
    <property type="match status" value="1"/>
</dbReference>
<keyword evidence="5 7" id="KW-0472">Membrane</keyword>
<protein>
    <submittedName>
        <fullName evidence="11">TonB-dependent receptor-like protein</fullName>
    </submittedName>
</protein>
<dbReference type="PANTHER" id="PTHR30069">
    <property type="entry name" value="TONB-DEPENDENT OUTER MEMBRANE RECEPTOR"/>
    <property type="match status" value="1"/>
</dbReference>
<comment type="subcellular location">
    <subcellularLocation>
        <location evidence="1 7">Cell outer membrane</location>
        <topology evidence="1 7">Multi-pass membrane protein</topology>
    </subcellularLocation>
</comment>
<evidence type="ECO:0000256" key="4">
    <source>
        <dbReference type="ARBA" id="ARBA00022692"/>
    </source>
</evidence>
<dbReference type="GO" id="GO:0015344">
    <property type="term" value="F:siderophore uptake transmembrane transporter activity"/>
    <property type="evidence" value="ECO:0007669"/>
    <property type="project" value="TreeGrafter"/>
</dbReference>
<keyword evidence="8" id="KW-0732">Signal</keyword>
<dbReference type="PROSITE" id="PS52016">
    <property type="entry name" value="TONB_DEPENDENT_REC_3"/>
    <property type="match status" value="1"/>
</dbReference>
<dbReference type="AlphaFoldDB" id="A0A316FY12"/>
<dbReference type="Gene3D" id="2.170.130.10">
    <property type="entry name" value="TonB-dependent receptor, plug domain"/>
    <property type="match status" value="1"/>
</dbReference>
<dbReference type="InterPro" id="IPR039426">
    <property type="entry name" value="TonB-dep_rcpt-like"/>
</dbReference>
<keyword evidence="11" id="KW-0675">Receptor</keyword>
<evidence type="ECO:0000256" key="8">
    <source>
        <dbReference type="SAM" id="SignalP"/>
    </source>
</evidence>
<evidence type="ECO:0000256" key="5">
    <source>
        <dbReference type="ARBA" id="ARBA00023136"/>
    </source>
</evidence>
<evidence type="ECO:0000259" key="9">
    <source>
        <dbReference type="Pfam" id="PF07715"/>
    </source>
</evidence>
<dbReference type="Pfam" id="PF07715">
    <property type="entry name" value="Plug"/>
    <property type="match status" value="1"/>
</dbReference>